<feature type="transmembrane region" description="Helical" evidence="1">
    <location>
        <begin position="131"/>
        <end position="158"/>
    </location>
</feature>
<dbReference type="EMBL" id="ML976009">
    <property type="protein sequence ID" value="KAF1945552.1"/>
    <property type="molecule type" value="Genomic_DNA"/>
</dbReference>
<keyword evidence="4" id="KW-1185">Reference proteome</keyword>
<feature type="chain" id="PRO_5025686905" evidence="2">
    <location>
        <begin position="18"/>
        <end position="402"/>
    </location>
</feature>
<organism evidence="3 4">
    <name type="scientific">Clathrospora elynae</name>
    <dbReference type="NCBI Taxonomy" id="706981"/>
    <lineage>
        <taxon>Eukaryota</taxon>
        <taxon>Fungi</taxon>
        <taxon>Dikarya</taxon>
        <taxon>Ascomycota</taxon>
        <taxon>Pezizomycotina</taxon>
        <taxon>Dothideomycetes</taxon>
        <taxon>Pleosporomycetidae</taxon>
        <taxon>Pleosporales</taxon>
        <taxon>Diademaceae</taxon>
        <taxon>Clathrospora</taxon>
    </lineage>
</organism>
<dbReference type="Proteomes" id="UP000800038">
    <property type="component" value="Unassembled WGS sequence"/>
</dbReference>
<keyword evidence="1" id="KW-0812">Transmembrane</keyword>
<sequence length="402" mass="43519">MMFNLLFVASLSGTVLAIMLPEATASPTLALPARRSVAAPIPTFTFGPIARNLPLQIRDPQPSGESLQIYLTGIYDDIPENGKPLVLGPDFRERVRKTMDENCVGKSVHECRNALVPVFHTTDLKKHEKRVVVTLSVVLASYLIALIATEIVVIAIAYPERPVPLGIKFEHSDLAQLHSIGTATEIAEFITVKTLIADNGEHKKGDIVYHVPDSAATHIRDFLGILGAEQMSKECQGTQKQADPPCLARRTRQLGRLFEDGPENLIQLARMNPPLAAPGPGQAVGVPIQNIAIDGVLVVRFLACTNRNAHPTDPGQVDVVALAQSAAIVAIISHVLAYYSGSMKEVWVPQDQLVKEATTEDIACPRQIACISPECGGQKEGVNDASGNSFCKMASHCDLHWR</sequence>
<proteinExistence type="predicted"/>
<evidence type="ECO:0000256" key="1">
    <source>
        <dbReference type="SAM" id="Phobius"/>
    </source>
</evidence>
<evidence type="ECO:0000313" key="3">
    <source>
        <dbReference type="EMBL" id="KAF1945552.1"/>
    </source>
</evidence>
<name>A0A6A5T0U7_9PLEO</name>
<evidence type="ECO:0000256" key="2">
    <source>
        <dbReference type="SAM" id="SignalP"/>
    </source>
</evidence>
<reference evidence="3" key="1">
    <citation type="journal article" date="2020" name="Stud. Mycol.">
        <title>101 Dothideomycetes genomes: a test case for predicting lifestyles and emergence of pathogens.</title>
        <authorList>
            <person name="Haridas S."/>
            <person name="Albert R."/>
            <person name="Binder M."/>
            <person name="Bloem J."/>
            <person name="Labutti K."/>
            <person name="Salamov A."/>
            <person name="Andreopoulos B."/>
            <person name="Baker S."/>
            <person name="Barry K."/>
            <person name="Bills G."/>
            <person name="Bluhm B."/>
            <person name="Cannon C."/>
            <person name="Castanera R."/>
            <person name="Culley D."/>
            <person name="Daum C."/>
            <person name="Ezra D."/>
            <person name="Gonzalez J."/>
            <person name="Henrissat B."/>
            <person name="Kuo A."/>
            <person name="Liang C."/>
            <person name="Lipzen A."/>
            <person name="Lutzoni F."/>
            <person name="Magnuson J."/>
            <person name="Mondo S."/>
            <person name="Nolan M."/>
            <person name="Ohm R."/>
            <person name="Pangilinan J."/>
            <person name="Park H.-J."/>
            <person name="Ramirez L."/>
            <person name="Alfaro M."/>
            <person name="Sun H."/>
            <person name="Tritt A."/>
            <person name="Yoshinaga Y."/>
            <person name="Zwiers L.-H."/>
            <person name="Turgeon B."/>
            <person name="Goodwin S."/>
            <person name="Spatafora J."/>
            <person name="Crous P."/>
            <person name="Grigoriev I."/>
        </authorList>
    </citation>
    <scope>NUCLEOTIDE SEQUENCE</scope>
    <source>
        <strain evidence="3">CBS 161.51</strain>
    </source>
</reference>
<dbReference type="OrthoDB" id="3793221at2759"/>
<keyword evidence="1" id="KW-1133">Transmembrane helix</keyword>
<dbReference type="AlphaFoldDB" id="A0A6A5T0U7"/>
<keyword evidence="2" id="KW-0732">Signal</keyword>
<protein>
    <submittedName>
        <fullName evidence="3">Uncharacterized protein</fullName>
    </submittedName>
</protein>
<keyword evidence="1" id="KW-0472">Membrane</keyword>
<accession>A0A6A5T0U7</accession>
<feature type="signal peptide" evidence="2">
    <location>
        <begin position="1"/>
        <end position="17"/>
    </location>
</feature>
<evidence type="ECO:0000313" key="4">
    <source>
        <dbReference type="Proteomes" id="UP000800038"/>
    </source>
</evidence>
<gene>
    <name evidence="3" type="ORF">EJ02DRAFT_475873</name>
</gene>